<feature type="region of interest" description="Disordered" evidence="10">
    <location>
        <begin position="31"/>
        <end position="61"/>
    </location>
</feature>
<dbReference type="Pfam" id="PF07732">
    <property type="entry name" value="Cu-oxidase_3"/>
    <property type="match status" value="1"/>
</dbReference>
<evidence type="ECO:0000256" key="5">
    <source>
        <dbReference type="ARBA" id="ARBA00038978"/>
    </source>
</evidence>
<comment type="catalytic activity">
    <reaction evidence="9">
        <text>4 Cu(+) + O2 + 4 H(+) = 4 Cu(2+) + 2 H2O</text>
        <dbReference type="Rhea" id="RHEA:30083"/>
        <dbReference type="ChEBI" id="CHEBI:15377"/>
        <dbReference type="ChEBI" id="CHEBI:15378"/>
        <dbReference type="ChEBI" id="CHEBI:15379"/>
        <dbReference type="ChEBI" id="CHEBI:29036"/>
        <dbReference type="ChEBI" id="CHEBI:49552"/>
        <dbReference type="EC" id="1.16.3.4"/>
    </reaction>
    <physiologicalReaction direction="left-to-right" evidence="9">
        <dbReference type="Rhea" id="RHEA:30084"/>
    </physiologicalReaction>
</comment>
<evidence type="ECO:0000256" key="8">
    <source>
        <dbReference type="ARBA" id="ARBA00043090"/>
    </source>
</evidence>
<dbReference type="PANTHER" id="PTHR48267:SF1">
    <property type="entry name" value="BILIRUBIN OXIDASE"/>
    <property type="match status" value="1"/>
</dbReference>
<gene>
    <name evidence="14" type="ORF">DR950_02270</name>
</gene>
<evidence type="ECO:0000256" key="4">
    <source>
        <dbReference type="ARBA" id="ARBA00023002"/>
    </source>
</evidence>
<dbReference type="PROSITE" id="PS51318">
    <property type="entry name" value="TAT"/>
    <property type="match status" value="1"/>
</dbReference>
<dbReference type="PANTHER" id="PTHR48267">
    <property type="entry name" value="CUPREDOXIN SUPERFAMILY PROTEIN"/>
    <property type="match status" value="1"/>
</dbReference>
<evidence type="ECO:0000256" key="1">
    <source>
        <dbReference type="ARBA" id="ARBA00010609"/>
    </source>
</evidence>
<dbReference type="InterPro" id="IPR011707">
    <property type="entry name" value="Cu-oxidase-like_N"/>
</dbReference>
<dbReference type="InterPro" id="IPR045087">
    <property type="entry name" value="Cu-oxidase_fam"/>
</dbReference>
<evidence type="ECO:0000313" key="14">
    <source>
        <dbReference type="EMBL" id="RGD56775.1"/>
    </source>
</evidence>
<dbReference type="InterPro" id="IPR011706">
    <property type="entry name" value="Cu-oxidase_C"/>
</dbReference>
<dbReference type="GO" id="GO:0016491">
    <property type="term" value="F:oxidoreductase activity"/>
    <property type="evidence" value="ECO:0007669"/>
    <property type="project" value="UniProtKB-KW"/>
</dbReference>
<feature type="domain" description="Plastocyanin-like" evidence="11">
    <location>
        <begin position="261"/>
        <end position="322"/>
    </location>
</feature>
<comment type="subunit">
    <text evidence="2">Monomer.</text>
</comment>
<dbReference type="InterPro" id="IPR001117">
    <property type="entry name" value="Cu-oxidase_2nd"/>
</dbReference>
<dbReference type="SUPFAM" id="SSF49503">
    <property type="entry name" value="Cupredoxins"/>
    <property type="match status" value="3"/>
</dbReference>
<keyword evidence="3" id="KW-0479">Metal-binding</keyword>
<dbReference type="Pfam" id="PF07731">
    <property type="entry name" value="Cu-oxidase_2"/>
    <property type="match status" value="1"/>
</dbReference>
<accession>A0A372ZND9</accession>
<evidence type="ECO:0000259" key="11">
    <source>
        <dbReference type="Pfam" id="PF00394"/>
    </source>
</evidence>
<evidence type="ECO:0000313" key="15">
    <source>
        <dbReference type="Proteomes" id="UP000263377"/>
    </source>
</evidence>
<dbReference type="PROSITE" id="PS00080">
    <property type="entry name" value="MULTICOPPER_OXIDASE2"/>
    <property type="match status" value="1"/>
</dbReference>
<evidence type="ECO:0000256" key="2">
    <source>
        <dbReference type="ARBA" id="ARBA00011245"/>
    </source>
</evidence>
<comment type="caution">
    <text evidence="14">The sequence shown here is derived from an EMBL/GenBank/DDBJ whole genome shotgun (WGS) entry which is preliminary data.</text>
</comment>
<feature type="domain" description="Plastocyanin-like" evidence="13">
    <location>
        <begin position="98"/>
        <end position="204"/>
    </location>
</feature>
<dbReference type="Gene3D" id="2.60.40.420">
    <property type="entry name" value="Cupredoxins - blue copper proteins"/>
    <property type="match status" value="3"/>
</dbReference>
<dbReference type="RefSeq" id="WP_117485386.1">
    <property type="nucleotide sequence ID" value="NZ_QVIG01000001.1"/>
</dbReference>
<keyword evidence="15" id="KW-1185">Reference proteome</keyword>
<dbReference type="InterPro" id="IPR002355">
    <property type="entry name" value="Cu_oxidase_Cu_BS"/>
</dbReference>
<feature type="domain" description="Plastocyanin-like" evidence="12">
    <location>
        <begin position="395"/>
        <end position="500"/>
    </location>
</feature>
<dbReference type="Pfam" id="PF00394">
    <property type="entry name" value="Cu-oxidase"/>
    <property type="match status" value="1"/>
</dbReference>
<dbReference type="EC" id="1.16.3.4" evidence="5"/>
<evidence type="ECO:0000256" key="10">
    <source>
        <dbReference type="SAM" id="MobiDB-lite"/>
    </source>
</evidence>
<proteinExistence type="inferred from homology"/>
<organism evidence="14 15">
    <name type="scientific">Kitasatospora xanthocidica</name>
    <dbReference type="NCBI Taxonomy" id="83382"/>
    <lineage>
        <taxon>Bacteria</taxon>
        <taxon>Bacillati</taxon>
        <taxon>Actinomycetota</taxon>
        <taxon>Actinomycetes</taxon>
        <taxon>Kitasatosporales</taxon>
        <taxon>Streptomycetaceae</taxon>
        <taxon>Kitasatospora</taxon>
    </lineage>
</organism>
<evidence type="ECO:0000256" key="9">
    <source>
        <dbReference type="ARBA" id="ARBA00048092"/>
    </source>
</evidence>
<dbReference type="AlphaFoldDB" id="A0A372ZND9"/>
<dbReference type="InterPro" id="IPR006311">
    <property type="entry name" value="TAT_signal"/>
</dbReference>
<evidence type="ECO:0000256" key="7">
    <source>
        <dbReference type="ARBA" id="ARBA00042896"/>
    </source>
</evidence>
<reference evidence="14 15" key="1">
    <citation type="submission" date="2018-08" db="EMBL/GenBank/DDBJ databases">
        <title>Diversity &amp; Physiological Properties of Lignin-Decomposing Actinobacteria from Soil.</title>
        <authorList>
            <person name="Roh S.G."/>
            <person name="Kim S.B."/>
        </authorList>
    </citation>
    <scope>NUCLEOTIDE SEQUENCE [LARGE SCALE GENOMIC DNA]</scope>
    <source>
        <strain evidence="14 15">MMS17-GH009</strain>
    </source>
</reference>
<dbReference type="CDD" id="cd13890">
    <property type="entry name" value="CuRO_3_CueO_FtsP"/>
    <property type="match status" value="1"/>
</dbReference>
<dbReference type="GO" id="GO:0005507">
    <property type="term" value="F:copper ion binding"/>
    <property type="evidence" value="ECO:0007669"/>
    <property type="project" value="InterPro"/>
</dbReference>
<keyword evidence="4" id="KW-0560">Oxidoreductase</keyword>
<dbReference type="InterPro" id="IPR008972">
    <property type="entry name" value="Cupredoxin"/>
</dbReference>
<name>A0A372ZND9_9ACTN</name>
<comment type="similarity">
    <text evidence="1">Belongs to the multicopper oxidase family.</text>
</comment>
<dbReference type="Proteomes" id="UP000263377">
    <property type="component" value="Unassembled WGS sequence"/>
</dbReference>
<sequence length="502" mass="53762">MVTRRRMIGAALATGGGVLLVRTTLRPAPSAATTAAAKDAGHAHPAGAAAPDPGPDAGPALAEKFTTALPLPPVLSPVSTDGGADTYAVTMLRSYARVLPGRRTEVLTYNGAFPGPVIRARSGRPVVVRQTNLLDDPVSVHLHGSAVPVDSDGGPMNLLGAGATRTYTYPNDQPHASLWFHDHAHHLESEHVYRGLAGTYLLTDATEASLPLPAGRYDLPIALRDARFDTAGNLVYRMDDAEGRATVLANGRPWPKVDVAARRYRIRLLNSSNLRFFSLRLADGGPITQIGSDGGLLERPHTTDTVDLSPGERADVVIDFSRYRPGTSVVLTNSMPPGPAEHIGQVLRFDVGRPAPDPSSVPDRLRTLPPLGPVARERTIVLKVEEGGAGVAPLGLIDGRQYDPARVDAAVAFGTSEIWTVHNANTDIPHNFHLHLVQFRVLQRNGAPPGPEEGGLKDTVRLMPGESVRLQATFDSYRGRYPYHCHLLDHSAMGMMAQMEIA</sequence>
<evidence type="ECO:0000259" key="13">
    <source>
        <dbReference type="Pfam" id="PF07732"/>
    </source>
</evidence>
<evidence type="ECO:0000256" key="3">
    <source>
        <dbReference type="ARBA" id="ARBA00022723"/>
    </source>
</evidence>
<dbReference type="EMBL" id="QVIG01000001">
    <property type="protein sequence ID" value="RGD56775.1"/>
    <property type="molecule type" value="Genomic_DNA"/>
</dbReference>
<protein>
    <recommendedName>
        <fullName evidence="6">Multicopper oxidase CueO</fullName>
        <ecNumber evidence="5">1.16.3.4</ecNumber>
    </recommendedName>
    <alternativeName>
        <fullName evidence="7">Copper efflux oxidase</fullName>
    </alternativeName>
    <alternativeName>
        <fullName evidence="8">Cuprous oxidase</fullName>
    </alternativeName>
</protein>
<evidence type="ECO:0000259" key="12">
    <source>
        <dbReference type="Pfam" id="PF07731"/>
    </source>
</evidence>
<evidence type="ECO:0000256" key="6">
    <source>
        <dbReference type="ARBA" id="ARBA00041027"/>
    </source>
</evidence>